<dbReference type="OrthoDB" id="1523382at2"/>
<keyword evidence="2" id="KW-0067">ATP-binding</keyword>
<dbReference type="AlphaFoldDB" id="A0A521B4C6"/>
<dbReference type="Gene3D" id="3.40.50.300">
    <property type="entry name" value="P-loop containing nucleotide triphosphate hydrolases"/>
    <property type="match status" value="1"/>
</dbReference>
<dbReference type="SUPFAM" id="SSF52540">
    <property type="entry name" value="P-loop containing nucleoside triphosphate hydrolases"/>
    <property type="match status" value="1"/>
</dbReference>
<gene>
    <name evidence="4" type="ORF">SAMN06265218_102184</name>
</gene>
<dbReference type="InterPro" id="IPR027417">
    <property type="entry name" value="P-loop_NTPase"/>
</dbReference>
<dbReference type="Pfam" id="PF25601">
    <property type="entry name" value="AAA_lid_14"/>
    <property type="match status" value="1"/>
</dbReference>
<evidence type="ECO:0000256" key="2">
    <source>
        <dbReference type="ARBA" id="ARBA00022840"/>
    </source>
</evidence>
<evidence type="ECO:0000313" key="5">
    <source>
        <dbReference type="Proteomes" id="UP000317593"/>
    </source>
</evidence>
<name>A0A521B4C6_9BACT</name>
<evidence type="ECO:0000256" key="1">
    <source>
        <dbReference type="ARBA" id="ARBA00022741"/>
    </source>
</evidence>
<dbReference type="GO" id="GO:0005524">
    <property type="term" value="F:ATP binding"/>
    <property type="evidence" value="ECO:0007669"/>
    <property type="project" value="UniProtKB-KW"/>
</dbReference>
<sequence>MLTTKPFFKKNLLHDIEKSSKSILMQDIFYKILRLAKLDSNVILVGEIGSGKKRLAKIIHENSHRAEGPFHTFYCLNIDEEEYKNAFWGRLQFEDNHLSLKYDLLEKTIDGTLYLDQFSELSPAFMLDVIISYHKGCKQLFRHRDDDKGKPRLILSLNQEFYHEILHQDVWEKLLDELNPVVIMLPPLREHKEDIPLIIDYFLDEIRTNYIDYKNLSMSAHALLACFNYDWPGNLLQLKNAILQGAILSRGNTIELRHLPFSLSLD</sequence>
<keyword evidence="1" id="KW-0547">Nucleotide-binding</keyword>
<proteinExistence type="predicted"/>
<dbReference type="Pfam" id="PF00158">
    <property type="entry name" value="Sigma54_activat"/>
    <property type="match status" value="1"/>
</dbReference>
<dbReference type="PANTHER" id="PTHR32071">
    <property type="entry name" value="TRANSCRIPTIONAL REGULATORY PROTEIN"/>
    <property type="match status" value="1"/>
</dbReference>
<accession>A0A521B4C6</accession>
<dbReference type="PROSITE" id="PS50045">
    <property type="entry name" value="SIGMA54_INTERACT_4"/>
    <property type="match status" value="1"/>
</dbReference>
<organism evidence="4 5">
    <name type="scientific">Fodinibius sediminis</name>
    <dbReference type="NCBI Taxonomy" id="1214077"/>
    <lineage>
        <taxon>Bacteria</taxon>
        <taxon>Pseudomonadati</taxon>
        <taxon>Balneolota</taxon>
        <taxon>Balneolia</taxon>
        <taxon>Balneolales</taxon>
        <taxon>Balneolaceae</taxon>
        <taxon>Fodinibius</taxon>
    </lineage>
</organism>
<protein>
    <submittedName>
        <fullName evidence="4">Sigma-54 interaction domain-containing protein</fullName>
    </submittedName>
</protein>
<evidence type="ECO:0000259" key="3">
    <source>
        <dbReference type="PROSITE" id="PS50045"/>
    </source>
</evidence>
<dbReference type="RefSeq" id="WP_142713067.1">
    <property type="nucleotide sequence ID" value="NZ_FXTH01000002.1"/>
</dbReference>
<dbReference type="GO" id="GO:0006355">
    <property type="term" value="P:regulation of DNA-templated transcription"/>
    <property type="evidence" value="ECO:0007669"/>
    <property type="project" value="InterPro"/>
</dbReference>
<dbReference type="Proteomes" id="UP000317593">
    <property type="component" value="Unassembled WGS sequence"/>
</dbReference>
<evidence type="ECO:0000313" key="4">
    <source>
        <dbReference type="EMBL" id="SMO41964.1"/>
    </source>
</evidence>
<feature type="domain" description="Sigma-54 factor interaction" evidence="3">
    <location>
        <begin position="18"/>
        <end position="247"/>
    </location>
</feature>
<dbReference type="Gene3D" id="1.10.8.60">
    <property type="match status" value="1"/>
</dbReference>
<dbReference type="InterPro" id="IPR002078">
    <property type="entry name" value="Sigma_54_int"/>
</dbReference>
<dbReference type="InterPro" id="IPR058031">
    <property type="entry name" value="AAA_lid_NorR"/>
</dbReference>
<dbReference type="EMBL" id="FXTH01000002">
    <property type="protein sequence ID" value="SMO41964.1"/>
    <property type="molecule type" value="Genomic_DNA"/>
</dbReference>
<keyword evidence="5" id="KW-1185">Reference proteome</keyword>
<reference evidence="4 5" key="1">
    <citation type="submission" date="2017-05" db="EMBL/GenBank/DDBJ databases">
        <authorList>
            <person name="Varghese N."/>
            <person name="Submissions S."/>
        </authorList>
    </citation>
    <scope>NUCLEOTIDE SEQUENCE [LARGE SCALE GENOMIC DNA]</scope>
    <source>
        <strain evidence="4 5">DSM 21194</strain>
    </source>
</reference>